<evidence type="ECO:0008006" key="3">
    <source>
        <dbReference type="Google" id="ProtNLM"/>
    </source>
</evidence>
<dbReference type="PIRSF" id="PIRSF028291">
    <property type="entry name" value="UCP028291"/>
    <property type="match status" value="1"/>
</dbReference>
<dbReference type="RefSeq" id="WP_092846504.1">
    <property type="nucleotide sequence ID" value="NZ_FMAH01000008.1"/>
</dbReference>
<dbReference type="OrthoDB" id="9806511at2"/>
<keyword evidence="2" id="KW-1185">Reference proteome</keyword>
<dbReference type="STRING" id="411945.GA0061102_1008119"/>
<gene>
    <name evidence="1" type="ORF">GA0061102_1008119</name>
</gene>
<dbReference type="Proteomes" id="UP000199435">
    <property type="component" value="Unassembled WGS sequence"/>
</dbReference>
<dbReference type="InterPro" id="IPR014543">
    <property type="entry name" value="UCP028291"/>
</dbReference>
<accession>A0A1C3V3H3</accession>
<dbReference type="Pfam" id="PF09981">
    <property type="entry name" value="DUF2218"/>
    <property type="match status" value="1"/>
</dbReference>
<evidence type="ECO:0000313" key="2">
    <source>
        <dbReference type="Proteomes" id="UP000199435"/>
    </source>
</evidence>
<dbReference type="EMBL" id="FMAH01000008">
    <property type="protein sequence ID" value="SCB22342.1"/>
    <property type="molecule type" value="Genomic_DNA"/>
</dbReference>
<dbReference type="AlphaFoldDB" id="A0A1C3V3H3"/>
<reference evidence="2" key="1">
    <citation type="submission" date="2016-08" db="EMBL/GenBank/DDBJ databases">
        <authorList>
            <person name="Varghese N."/>
            <person name="Submissions Spin"/>
        </authorList>
    </citation>
    <scope>NUCLEOTIDE SEQUENCE [LARGE SCALE GENOMIC DNA]</scope>
    <source>
        <strain evidence="2">HAMBI 2971</strain>
    </source>
</reference>
<name>A0A1C3V3H3_9HYPH</name>
<proteinExistence type="predicted"/>
<protein>
    <recommendedName>
        <fullName evidence="3">DUF2218 domain-containing protein</fullName>
    </recommendedName>
</protein>
<evidence type="ECO:0000313" key="1">
    <source>
        <dbReference type="EMBL" id="SCB22342.1"/>
    </source>
</evidence>
<dbReference type="Gene3D" id="3.30.310.50">
    <property type="entry name" value="Alpha-D-phosphohexomutase, C-terminal domain"/>
    <property type="match status" value="1"/>
</dbReference>
<sequence length="99" mass="11282">MAKSVSTVRTDHASRYLQQLCKHWSHKFEVEFNETAGKVPFSPETSLELAADATNLILTLNVEKSEDLERMQNVVADHLKRFAFREELDFVWIADASAA</sequence>
<organism evidence="1 2">
    <name type="scientific">Rhizobium miluonense</name>
    <dbReference type="NCBI Taxonomy" id="411945"/>
    <lineage>
        <taxon>Bacteria</taxon>
        <taxon>Pseudomonadati</taxon>
        <taxon>Pseudomonadota</taxon>
        <taxon>Alphaproteobacteria</taxon>
        <taxon>Hyphomicrobiales</taxon>
        <taxon>Rhizobiaceae</taxon>
        <taxon>Rhizobium/Agrobacterium group</taxon>
        <taxon>Rhizobium</taxon>
    </lineage>
</organism>